<dbReference type="OrthoDB" id="2684236at2759"/>
<accession>A0A8H2VPU3</accession>
<reference evidence="2" key="1">
    <citation type="submission" date="2020-10" db="EMBL/GenBank/DDBJ databases">
        <authorList>
            <person name="Kusch S."/>
        </authorList>
    </citation>
    <scope>NUCLEOTIDE SEQUENCE</scope>
    <source>
        <strain evidence="2">SwB9</strain>
    </source>
</reference>
<dbReference type="AlphaFoldDB" id="A0A8H2VPU3"/>
<gene>
    <name evidence="2" type="ORF">SCLTRI_LOCUS1905</name>
</gene>
<dbReference type="PANTHER" id="PTHR34365">
    <property type="entry name" value="ENOLASE (DUF1399)"/>
    <property type="match status" value="1"/>
</dbReference>
<keyword evidence="3" id="KW-1185">Reference proteome</keyword>
<name>A0A8H2VPU3_9HELO</name>
<evidence type="ECO:0000256" key="1">
    <source>
        <dbReference type="SAM" id="MobiDB-lite"/>
    </source>
</evidence>
<dbReference type="PANTHER" id="PTHR34365:SF7">
    <property type="entry name" value="GLYCINE-RICH DOMAIN-CONTAINING PROTEIN 1"/>
    <property type="match status" value="1"/>
</dbReference>
<proteinExistence type="predicted"/>
<organism evidence="2 3">
    <name type="scientific">Sclerotinia trifoliorum</name>
    <dbReference type="NCBI Taxonomy" id="28548"/>
    <lineage>
        <taxon>Eukaryota</taxon>
        <taxon>Fungi</taxon>
        <taxon>Dikarya</taxon>
        <taxon>Ascomycota</taxon>
        <taxon>Pezizomycotina</taxon>
        <taxon>Leotiomycetes</taxon>
        <taxon>Helotiales</taxon>
        <taxon>Sclerotiniaceae</taxon>
        <taxon>Sclerotinia</taxon>
    </lineage>
</organism>
<evidence type="ECO:0000313" key="3">
    <source>
        <dbReference type="Proteomes" id="UP000624404"/>
    </source>
</evidence>
<evidence type="ECO:0000313" key="2">
    <source>
        <dbReference type="EMBL" id="CAD6442113.1"/>
    </source>
</evidence>
<dbReference type="EMBL" id="CAJHIA010000007">
    <property type="protein sequence ID" value="CAD6442113.1"/>
    <property type="molecule type" value="Genomic_DNA"/>
</dbReference>
<dbReference type="Proteomes" id="UP000624404">
    <property type="component" value="Unassembled WGS sequence"/>
</dbReference>
<sequence>MPLLNKLLHKDDQGKSLERDIPSVQIEQSLSPSPFGPLAEAGEAPPGYKAASATDGATEGDLSAPFSNLKISQSSIPAFPDQDACLVHLKLLKTFHDLKEDVGYTDGIFGLWDARCALPIVEDRNKALVVMREKRWALYIARAVERFEDWWLKVLCEQENASRLRESDMKINSNFMDFPKNGVAKSWSTSLLPPKDVLMVWHSLMLNPRNYLEDCIRFGLKDLWATGMPWHAVNAAIDTSFNYQVSEAAKERFTNATGHHWSNAKDHLAKTLNCPRCTHTLKVPWTTCATNEKPSLKEIMEMNGAGYGDQGLSYICHKCGGEINHDLLRVAKFRREVENLIMRGYPLGGTILSPTTGMPAAVETRNSQGHENTFPNRMITVELKVKILDLIDKDPNSKPAMTDVRDLIEATIKDRSAIRRINSRTGIVLRAERIAVRKMMSRYWENSSIFALELGGAVIRQSVFVDKMANLDWLHSPAARETMTRLLTKYRRFIDIMRLHPKNVCVPTLDVDLAWHTHQLSPRQYYDYTFSRCLKFIDHDDKMEENALSTAFEWTSKAYEKLYRQVYSECTCWYCEAIRSKHIDSSNRVFGTSKHEKVLDSFYTSGAAKECDPNNSAHISAHSAVRIEESEIRASVLDSLKRKNKSEMDRAYDKARHRAQRKGRTIPPRDDYYYMAWGYPYMMYGPYMSPMYVGAPVYYAGDPCVMPVGVGMAGVCAAGSCGAAAGGCGGVGGCGGNFAGGAAGVGGNCGGGGGGGGGGCGGGGGGGGGGCGGGGGGGGGGGVGVVDVDELAFQREIKRREVR</sequence>
<dbReference type="InterPro" id="IPR009836">
    <property type="entry name" value="GRDP-like"/>
</dbReference>
<feature type="region of interest" description="Disordered" evidence="1">
    <location>
        <begin position="22"/>
        <end position="56"/>
    </location>
</feature>
<comment type="caution">
    <text evidence="2">The sequence shown here is derived from an EMBL/GenBank/DDBJ whole genome shotgun (WGS) entry which is preliminary data.</text>
</comment>
<dbReference type="Pfam" id="PF07173">
    <property type="entry name" value="GRDP-like"/>
    <property type="match status" value="1"/>
</dbReference>
<protein>
    <submittedName>
        <fullName evidence="2">63b752ca-9fb9-406f-bb13-b6507392f8a5</fullName>
    </submittedName>
</protein>